<keyword evidence="1" id="KW-0472">Membrane</keyword>
<gene>
    <name evidence="2" type="ORF">F2Q69_00057460</name>
</gene>
<sequence>MATNKSISLINLFRSGSISSSCKYAATRKTFARILDTLLAWSFFQGGFIHGLNNLTYGIYVEKIRFVGILQRIAIAYFVAALCEIWFKGNHNVSS</sequence>
<organism evidence="2 3">
    <name type="scientific">Brassica cretica</name>
    <name type="common">Mustard</name>
    <dbReference type="NCBI Taxonomy" id="69181"/>
    <lineage>
        <taxon>Eukaryota</taxon>
        <taxon>Viridiplantae</taxon>
        <taxon>Streptophyta</taxon>
        <taxon>Embryophyta</taxon>
        <taxon>Tracheophyta</taxon>
        <taxon>Spermatophyta</taxon>
        <taxon>Magnoliopsida</taxon>
        <taxon>eudicotyledons</taxon>
        <taxon>Gunneridae</taxon>
        <taxon>Pentapetalae</taxon>
        <taxon>rosids</taxon>
        <taxon>malvids</taxon>
        <taxon>Brassicales</taxon>
        <taxon>Brassicaceae</taxon>
        <taxon>Brassiceae</taxon>
        <taxon>Brassica</taxon>
    </lineage>
</organism>
<evidence type="ECO:0000313" key="3">
    <source>
        <dbReference type="Proteomes" id="UP000712600"/>
    </source>
</evidence>
<keyword evidence="1" id="KW-0812">Transmembrane</keyword>
<keyword evidence="1" id="KW-1133">Transmembrane helix</keyword>
<protein>
    <submittedName>
        <fullName evidence="2">Uncharacterized protein</fullName>
    </submittedName>
</protein>
<reference evidence="2" key="1">
    <citation type="submission" date="2019-12" db="EMBL/GenBank/DDBJ databases">
        <title>Genome sequencing and annotation of Brassica cretica.</title>
        <authorList>
            <person name="Studholme D.J."/>
            <person name="Sarris P."/>
        </authorList>
    </citation>
    <scope>NUCLEOTIDE SEQUENCE</scope>
    <source>
        <strain evidence="2">PFS-109/04</strain>
        <tissue evidence="2">Leaf</tissue>
    </source>
</reference>
<feature type="transmembrane region" description="Helical" evidence="1">
    <location>
        <begin position="38"/>
        <end position="60"/>
    </location>
</feature>
<dbReference type="PANTHER" id="PTHR31061">
    <property type="entry name" value="LD22376P"/>
    <property type="match status" value="1"/>
</dbReference>
<proteinExistence type="predicted"/>
<dbReference type="PANTHER" id="PTHR31061:SF24">
    <property type="entry name" value="LD22376P"/>
    <property type="match status" value="1"/>
</dbReference>
<comment type="caution">
    <text evidence="2">The sequence shown here is derived from an EMBL/GenBank/DDBJ whole genome shotgun (WGS) entry which is preliminary data.</text>
</comment>
<accession>A0A8S9N1J1</accession>
<dbReference type="Proteomes" id="UP000712600">
    <property type="component" value="Unassembled WGS sequence"/>
</dbReference>
<evidence type="ECO:0000313" key="2">
    <source>
        <dbReference type="EMBL" id="KAF3489176.1"/>
    </source>
</evidence>
<dbReference type="AlphaFoldDB" id="A0A8S9N1J1"/>
<dbReference type="EMBL" id="QGKX02002183">
    <property type="protein sequence ID" value="KAF3489176.1"/>
    <property type="molecule type" value="Genomic_DNA"/>
</dbReference>
<feature type="transmembrane region" description="Helical" evidence="1">
    <location>
        <begin position="66"/>
        <end position="87"/>
    </location>
</feature>
<evidence type="ECO:0000256" key="1">
    <source>
        <dbReference type="SAM" id="Phobius"/>
    </source>
</evidence>
<name>A0A8S9N1J1_BRACR</name>